<organism evidence="2">
    <name type="scientific">Salix viminalis</name>
    <name type="common">Common osier</name>
    <name type="synonym">Basket willow</name>
    <dbReference type="NCBI Taxonomy" id="40686"/>
    <lineage>
        <taxon>Eukaryota</taxon>
        <taxon>Viridiplantae</taxon>
        <taxon>Streptophyta</taxon>
        <taxon>Embryophyta</taxon>
        <taxon>Tracheophyta</taxon>
        <taxon>Spermatophyta</taxon>
        <taxon>Magnoliopsida</taxon>
        <taxon>eudicotyledons</taxon>
        <taxon>Gunneridae</taxon>
        <taxon>Pentapetalae</taxon>
        <taxon>rosids</taxon>
        <taxon>fabids</taxon>
        <taxon>Malpighiales</taxon>
        <taxon>Salicaceae</taxon>
        <taxon>Saliceae</taxon>
        <taxon>Salix</taxon>
    </lineage>
</organism>
<evidence type="ECO:0000256" key="1">
    <source>
        <dbReference type="ARBA" id="ARBA00022842"/>
    </source>
</evidence>
<dbReference type="SUPFAM" id="SSF81660">
    <property type="entry name" value="Metal cation-transporting ATPase, ATP-binding domain N"/>
    <property type="match status" value="1"/>
</dbReference>
<dbReference type="GO" id="GO:0000166">
    <property type="term" value="F:nucleotide binding"/>
    <property type="evidence" value="ECO:0007669"/>
    <property type="project" value="InterPro"/>
</dbReference>
<dbReference type="EMBL" id="CAADRP010002285">
    <property type="protein sequence ID" value="VFU65276.1"/>
    <property type="molecule type" value="Genomic_DNA"/>
</dbReference>
<dbReference type="AlphaFoldDB" id="A0A6N2NLB1"/>
<keyword evidence="1" id="KW-0460">Magnesium</keyword>
<dbReference type="SUPFAM" id="SSF81665">
    <property type="entry name" value="Calcium ATPase, transmembrane domain M"/>
    <property type="match status" value="1"/>
</dbReference>
<dbReference type="Pfam" id="PF13246">
    <property type="entry name" value="Cation_ATPase"/>
    <property type="match status" value="1"/>
</dbReference>
<dbReference type="Gene3D" id="1.20.1110.10">
    <property type="entry name" value="Calcium-transporting ATPase, transmembrane domain"/>
    <property type="match status" value="1"/>
</dbReference>
<evidence type="ECO:0000313" key="2">
    <source>
        <dbReference type="EMBL" id="VFU65276.1"/>
    </source>
</evidence>
<gene>
    <name evidence="2" type="ORF">SVIM_LOCUS500790</name>
</gene>
<dbReference type="Gene3D" id="3.40.1110.10">
    <property type="entry name" value="Calcium-transporting ATPase, cytoplasmic domain N"/>
    <property type="match status" value="1"/>
</dbReference>
<dbReference type="PANTHER" id="PTHR24093">
    <property type="entry name" value="CATION TRANSPORTING ATPASE"/>
    <property type="match status" value="1"/>
</dbReference>
<dbReference type="PANTHER" id="PTHR24093:SF434">
    <property type="entry name" value="CALCIUM-TRANSPORTING ATPASE 13, PLASMA MEMBRANE-TYPE-RELATED"/>
    <property type="match status" value="1"/>
</dbReference>
<name>A0A6N2NLB1_SALVM</name>
<protein>
    <submittedName>
        <fullName evidence="2">Uncharacterized protein</fullName>
    </submittedName>
</protein>
<sequence length="153" mass="17058">MILAKCSSYYDASGLMKEMDDRERNTFEQIIHDKAANSLRCIAFAHQQISEDQYEDGKEDKTLREDCLTLLGLVGIKDPCRPGHSFEWGRCVYNNIQKFIQFQLTVNVAALVINFSRVQQSVAVGDPDYEHIGCSGSSYRAACPGANGKKPCG</sequence>
<accession>A0A6N2NLB1</accession>
<dbReference type="GO" id="GO:0005388">
    <property type="term" value="F:P-type calcium transporter activity"/>
    <property type="evidence" value="ECO:0007669"/>
    <property type="project" value="TreeGrafter"/>
</dbReference>
<dbReference type="InterPro" id="IPR023299">
    <property type="entry name" value="ATPase_P-typ_cyto_dom_N"/>
</dbReference>
<reference evidence="2" key="1">
    <citation type="submission" date="2019-03" db="EMBL/GenBank/DDBJ databases">
        <authorList>
            <person name="Mank J."/>
            <person name="Almeida P."/>
        </authorList>
    </citation>
    <scope>NUCLEOTIDE SEQUENCE</scope>
    <source>
        <strain evidence="2">78183</strain>
    </source>
</reference>
<proteinExistence type="predicted"/>
<dbReference type="InterPro" id="IPR023298">
    <property type="entry name" value="ATPase_P-typ_TM_dom_sf"/>
</dbReference>
<dbReference type="GO" id="GO:0005886">
    <property type="term" value="C:plasma membrane"/>
    <property type="evidence" value="ECO:0007669"/>
    <property type="project" value="TreeGrafter"/>
</dbReference>